<feature type="compositionally biased region" description="Pro residues" evidence="1">
    <location>
        <begin position="10"/>
        <end position="19"/>
    </location>
</feature>
<dbReference type="EMBL" id="JAKEKT020000047">
    <property type="protein sequence ID" value="KAL1640694.1"/>
    <property type="molecule type" value="Genomic_DNA"/>
</dbReference>
<proteinExistence type="predicted"/>
<gene>
    <name evidence="2" type="ORF">SLS58_006708</name>
</gene>
<evidence type="ECO:0000313" key="3">
    <source>
        <dbReference type="Proteomes" id="UP001521184"/>
    </source>
</evidence>
<feature type="compositionally biased region" description="Low complexity" evidence="1">
    <location>
        <begin position="319"/>
        <end position="363"/>
    </location>
</feature>
<feature type="region of interest" description="Disordered" evidence="1">
    <location>
        <begin position="1"/>
        <end position="28"/>
    </location>
</feature>
<feature type="region of interest" description="Disordered" evidence="1">
    <location>
        <begin position="122"/>
        <end position="299"/>
    </location>
</feature>
<feature type="compositionally biased region" description="Basic and acidic residues" evidence="1">
    <location>
        <begin position="122"/>
        <end position="172"/>
    </location>
</feature>
<evidence type="ECO:0000256" key="1">
    <source>
        <dbReference type="SAM" id="MobiDB-lite"/>
    </source>
</evidence>
<feature type="compositionally biased region" description="Basic and acidic residues" evidence="1">
    <location>
        <begin position="194"/>
        <end position="205"/>
    </location>
</feature>
<feature type="compositionally biased region" description="Polar residues" evidence="1">
    <location>
        <begin position="213"/>
        <end position="245"/>
    </location>
</feature>
<evidence type="ECO:0000313" key="2">
    <source>
        <dbReference type="EMBL" id="KAL1640694.1"/>
    </source>
</evidence>
<keyword evidence="3" id="KW-1185">Reference proteome</keyword>
<feature type="compositionally biased region" description="Low complexity" evidence="1">
    <location>
        <begin position="266"/>
        <end position="280"/>
    </location>
</feature>
<sequence>MSPDQASSPAPIPLSPPHTIPQLTRQSQQEISTLTELWGADPAFWKPAGCRFGPVVHRWPPRMLTALAGLARAAGPGVRQRDAALGLVEKMVRNEERGRDGRVCEKATPEHLNRAAELMEKRAAVERSRRMKERERVDERGPGEENGGRKRRGEEAVRPEADVKRPRVEPKVTTETTPAAEEETARLHPQRTKRLLEDDASEDGRAHKKPKLTSANSIPLSNVTTRVTKPLSTKASPNKAPSNKPAQAVEKTQFDSTKTGADDDNNTNANRISHPTRTTRAPPPATLQPALTDGKQSETAVTVPGTNFTKTDSSVADTNVTDTKTTGAKTTGTEMTGTNMTDPDTADTSTPAPAIPPTTSTATKANEETNQTKTPDTKHTNAAFLDLRAKATSLTQEMVGELEAELGAARAANAAMAAQLDRMALDLDLAAQAEAAAAADAAKWRAYGAGTRAILRDHKRLAKIEMHVSKVEREAAECRVAMRAAQRAAVEAEARAGACDVDAEIGEGGEVLCGDEEMRRANAVLRRENEALRLRLEACGGSLPGAIAGSYKGGKARR</sequence>
<dbReference type="Proteomes" id="UP001521184">
    <property type="component" value="Unassembled WGS sequence"/>
</dbReference>
<accession>A0ABR3TMN3</accession>
<feature type="region of interest" description="Disordered" evidence="1">
    <location>
        <begin position="319"/>
        <end position="377"/>
    </location>
</feature>
<name>A0ABR3TMN3_9PEZI</name>
<organism evidence="2 3">
    <name type="scientific">Diplodia intermedia</name>
    <dbReference type="NCBI Taxonomy" id="856260"/>
    <lineage>
        <taxon>Eukaryota</taxon>
        <taxon>Fungi</taxon>
        <taxon>Dikarya</taxon>
        <taxon>Ascomycota</taxon>
        <taxon>Pezizomycotina</taxon>
        <taxon>Dothideomycetes</taxon>
        <taxon>Dothideomycetes incertae sedis</taxon>
        <taxon>Botryosphaeriales</taxon>
        <taxon>Botryosphaeriaceae</taxon>
        <taxon>Diplodia</taxon>
    </lineage>
</organism>
<reference evidence="2 3" key="1">
    <citation type="journal article" date="2023" name="Plant Dis.">
        <title>First Report of Diplodia intermedia Causing Canker and Dieback Diseases on Apple Trees in Canada.</title>
        <authorList>
            <person name="Ellouze W."/>
            <person name="Ilyukhin E."/>
            <person name="Sulman M."/>
            <person name="Ali S."/>
        </authorList>
    </citation>
    <scope>NUCLEOTIDE SEQUENCE [LARGE SCALE GENOMIC DNA]</scope>
    <source>
        <strain evidence="2 3">M45-28</strain>
    </source>
</reference>
<comment type="caution">
    <text evidence="2">The sequence shown here is derived from an EMBL/GenBank/DDBJ whole genome shotgun (WGS) entry which is preliminary data.</text>
</comment>
<protein>
    <submittedName>
        <fullName evidence="2">Uncharacterized protein</fullName>
    </submittedName>
</protein>